<accession>A0A1F6TD45</accession>
<gene>
    <name evidence="1" type="ORF">A2150_06495</name>
</gene>
<dbReference type="AlphaFoldDB" id="A0A1F6TD45"/>
<comment type="caution">
    <text evidence="1">The sequence shown here is derived from an EMBL/GenBank/DDBJ whole genome shotgun (WGS) entry which is preliminary data.</text>
</comment>
<proteinExistence type="predicted"/>
<evidence type="ECO:0000313" key="1">
    <source>
        <dbReference type="EMBL" id="OGI43050.1"/>
    </source>
</evidence>
<protein>
    <submittedName>
        <fullName evidence="1">Uncharacterized protein</fullName>
    </submittedName>
</protein>
<name>A0A1F6TD45_9PROT</name>
<evidence type="ECO:0000313" key="2">
    <source>
        <dbReference type="Proteomes" id="UP000177925"/>
    </source>
</evidence>
<dbReference type="Proteomes" id="UP000177925">
    <property type="component" value="Unassembled WGS sequence"/>
</dbReference>
<organism evidence="1 2">
    <name type="scientific">Candidatus Muproteobacteria bacterium RBG_16_64_11</name>
    <dbReference type="NCBI Taxonomy" id="1817758"/>
    <lineage>
        <taxon>Bacteria</taxon>
        <taxon>Pseudomonadati</taxon>
        <taxon>Pseudomonadota</taxon>
        <taxon>Candidatus Muproteobacteria</taxon>
    </lineage>
</organism>
<dbReference type="EMBL" id="MFSS01000070">
    <property type="protein sequence ID" value="OGI43050.1"/>
    <property type="molecule type" value="Genomic_DNA"/>
</dbReference>
<sequence length="179" mass="20391">MDYLEQLAGEWYEYQGYFVRRDLWVGLESDGSYECELDVVGFHPIKHHLVQVEPLMNCLDWKQREQHLRLKFDAGRKYLHRMFGAAPHLAIEQIALVAVAADPHRRSVAGGKIVLLSEFLSQILAKLATVSVSADLVPEQWPLLRTLQFVAEYRQDIAPILLETSRASRPGSGGWYSGK</sequence>
<reference evidence="1 2" key="1">
    <citation type="journal article" date="2016" name="Nat. Commun.">
        <title>Thousands of microbial genomes shed light on interconnected biogeochemical processes in an aquifer system.</title>
        <authorList>
            <person name="Anantharaman K."/>
            <person name="Brown C.T."/>
            <person name="Hug L.A."/>
            <person name="Sharon I."/>
            <person name="Castelle C.J."/>
            <person name="Probst A.J."/>
            <person name="Thomas B.C."/>
            <person name="Singh A."/>
            <person name="Wilkins M.J."/>
            <person name="Karaoz U."/>
            <person name="Brodie E.L."/>
            <person name="Williams K.H."/>
            <person name="Hubbard S.S."/>
            <person name="Banfield J.F."/>
        </authorList>
    </citation>
    <scope>NUCLEOTIDE SEQUENCE [LARGE SCALE GENOMIC DNA]</scope>
</reference>